<dbReference type="Proteomes" id="UP000230423">
    <property type="component" value="Unassembled WGS sequence"/>
</dbReference>
<evidence type="ECO:0000313" key="1">
    <source>
        <dbReference type="EMBL" id="PIO63200.1"/>
    </source>
</evidence>
<dbReference type="EMBL" id="KZ351177">
    <property type="protein sequence ID" value="PIO63200.1"/>
    <property type="molecule type" value="Genomic_DNA"/>
</dbReference>
<dbReference type="OrthoDB" id="6777263at2759"/>
<sequence>MGNYIRYFRSRLLSELMSEAHQISMVQQADPGFLPHSKMLLMEEILRVYRLVNPACTAPQSISTTNVQKDAKITSSSTPAVDPQELSQTLIENMNRALNCITNSKHSSAPMALNEETHQHAYTLNEKVFIPRSHGRRIKGIHEKSNGFAASQDGITLKSLYTCSSLQSITIILCTLGAIS</sequence>
<evidence type="ECO:0000313" key="2">
    <source>
        <dbReference type="Proteomes" id="UP000230423"/>
    </source>
</evidence>
<proteinExistence type="predicted"/>
<keyword evidence="2" id="KW-1185">Reference proteome</keyword>
<accession>A0A2G9U129</accession>
<dbReference type="AlphaFoldDB" id="A0A2G9U129"/>
<organism evidence="1 2">
    <name type="scientific">Teladorsagia circumcincta</name>
    <name type="common">Brown stomach worm</name>
    <name type="synonym">Ostertagia circumcincta</name>
    <dbReference type="NCBI Taxonomy" id="45464"/>
    <lineage>
        <taxon>Eukaryota</taxon>
        <taxon>Metazoa</taxon>
        <taxon>Ecdysozoa</taxon>
        <taxon>Nematoda</taxon>
        <taxon>Chromadorea</taxon>
        <taxon>Rhabditida</taxon>
        <taxon>Rhabditina</taxon>
        <taxon>Rhabditomorpha</taxon>
        <taxon>Strongyloidea</taxon>
        <taxon>Trichostrongylidae</taxon>
        <taxon>Teladorsagia</taxon>
    </lineage>
</organism>
<gene>
    <name evidence="1" type="ORF">TELCIR_15213</name>
</gene>
<protein>
    <submittedName>
        <fullName evidence="1">Uncharacterized protein</fullName>
    </submittedName>
</protein>
<name>A0A2G9U129_TELCI</name>
<reference evidence="1 2" key="1">
    <citation type="submission" date="2015-09" db="EMBL/GenBank/DDBJ databases">
        <title>Draft genome of the parasitic nematode Teladorsagia circumcincta isolate WARC Sus (inbred).</title>
        <authorList>
            <person name="Mitreva M."/>
        </authorList>
    </citation>
    <scope>NUCLEOTIDE SEQUENCE [LARGE SCALE GENOMIC DNA]</scope>
    <source>
        <strain evidence="1 2">S</strain>
    </source>
</reference>